<dbReference type="InterPro" id="IPR006139">
    <property type="entry name" value="D-isomer_2_OHA_DH_cat_dom"/>
</dbReference>
<dbReference type="AlphaFoldDB" id="A0A4Y9SQI6"/>
<dbReference type="GO" id="GO:0008720">
    <property type="term" value="F:D-lactate dehydrogenase (NAD+) activity"/>
    <property type="evidence" value="ECO:0007669"/>
    <property type="project" value="TreeGrafter"/>
</dbReference>
<evidence type="ECO:0000259" key="6">
    <source>
        <dbReference type="Pfam" id="PF02826"/>
    </source>
</evidence>
<evidence type="ECO:0000313" key="7">
    <source>
        <dbReference type="EMBL" id="TFW29032.1"/>
    </source>
</evidence>
<dbReference type="Proteomes" id="UP000297729">
    <property type="component" value="Unassembled WGS sequence"/>
</dbReference>
<protein>
    <submittedName>
        <fullName evidence="7">2-hydroxyacid dehydrogenase</fullName>
    </submittedName>
</protein>
<dbReference type="InterPro" id="IPR036291">
    <property type="entry name" value="NAD(P)-bd_dom_sf"/>
</dbReference>
<evidence type="ECO:0000256" key="1">
    <source>
        <dbReference type="ARBA" id="ARBA00005854"/>
    </source>
</evidence>
<comment type="similarity">
    <text evidence="1 4">Belongs to the D-isomer specific 2-hydroxyacid dehydrogenase family.</text>
</comment>
<evidence type="ECO:0000313" key="8">
    <source>
        <dbReference type="Proteomes" id="UP000297729"/>
    </source>
</evidence>
<evidence type="ECO:0000259" key="5">
    <source>
        <dbReference type="Pfam" id="PF00389"/>
    </source>
</evidence>
<accession>A0A4Y9SQI6</accession>
<dbReference type="SUPFAM" id="SSF51735">
    <property type="entry name" value="NAD(P)-binding Rossmann-fold domains"/>
    <property type="match status" value="1"/>
</dbReference>
<dbReference type="SUPFAM" id="SSF52283">
    <property type="entry name" value="Formate/glycerate dehydrogenase catalytic domain-like"/>
    <property type="match status" value="1"/>
</dbReference>
<gene>
    <name evidence="7" type="ORF">E4L98_04600</name>
</gene>
<dbReference type="Pfam" id="PF02826">
    <property type="entry name" value="2-Hacid_dh_C"/>
    <property type="match status" value="1"/>
</dbReference>
<dbReference type="PROSITE" id="PS00671">
    <property type="entry name" value="D_2_HYDROXYACID_DH_3"/>
    <property type="match status" value="1"/>
</dbReference>
<organism evidence="7 8">
    <name type="scientific">Duganella callida</name>
    <dbReference type="NCBI Taxonomy" id="2561932"/>
    <lineage>
        <taxon>Bacteria</taxon>
        <taxon>Pseudomonadati</taxon>
        <taxon>Pseudomonadota</taxon>
        <taxon>Betaproteobacteria</taxon>
        <taxon>Burkholderiales</taxon>
        <taxon>Oxalobacteraceae</taxon>
        <taxon>Telluria group</taxon>
        <taxon>Duganella</taxon>
    </lineage>
</organism>
<dbReference type="Gene3D" id="3.40.50.720">
    <property type="entry name" value="NAD(P)-binding Rossmann-like Domain"/>
    <property type="match status" value="2"/>
</dbReference>
<dbReference type="PROSITE" id="PS00670">
    <property type="entry name" value="D_2_HYDROXYACID_DH_2"/>
    <property type="match status" value="1"/>
</dbReference>
<keyword evidence="2 4" id="KW-0560">Oxidoreductase</keyword>
<keyword evidence="8" id="KW-1185">Reference proteome</keyword>
<dbReference type="CDD" id="cd12183">
    <property type="entry name" value="LDH_like_2"/>
    <property type="match status" value="1"/>
</dbReference>
<dbReference type="Pfam" id="PF00389">
    <property type="entry name" value="2-Hacid_dh"/>
    <property type="match status" value="1"/>
</dbReference>
<dbReference type="InterPro" id="IPR029753">
    <property type="entry name" value="D-isomer_DH_CS"/>
</dbReference>
<dbReference type="GO" id="GO:0051287">
    <property type="term" value="F:NAD binding"/>
    <property type="evidence" value="ECO:0007669"/>
    <property type="project" value="InterPro"/>
</dbReference>
<evidence type="ECO:0000256" key="2">
    <source>
        <dbReference type="ARBA" id="ARBA00023002"/>
    </source>
</evidence>
<dbReference type="EMBL" id="SPVG01000042">
    <property type="protein sequence ID" value="TFW29032.1"/>
    <property type="molecule type" value="Genomic_DNA"/>
</dbReference>
<dbReference type="PANTHER" id="PTHR43026:SF1">
    <property type="entry name" value="2-HYDROXYACID DEHYDROGENASE HOMOLOG 1-RELATED"/>
    <property type="match status" value="1"/>
</dbReference>
<dbReference type="OrthoDB" id="9805416at2"/>
<dbReference type="PANTHER" id="PTHR43026">
    <property type="entry name" value="2-HYDROXYACID DEHYDROGENASE HOMOLOG 1-RELATED"/>
    <property type="match status" value="1"/>
</dbReference>
<feature type="domain" description="D-isomer specific 2-hydroxyacid dehydrogenase NAD-binding" evidence="6">
    <location>
        <begin position="111"/>
        <end position="297"/>
    </location>
</feature>
<reference evidence="7 8" key="1">
    <citation type="submission" date="2019-03" db="EMBL/GenBank/DDBJ databases">
        <title>Draft Genome Sequence of Duganella callidus sp. nov., a Novel Duganella Species Isolated from Cultivated Soil.</title>
        <authorList>
            <person name="Raths R."/>
            <person name="Peta V."/>
            <person name="Bucking H."/>
        </authorList>
    </citation>
    <scope>NUCLEOTIDE SEQUENCE [LARGE SCALE GENOMIC DNA]</scope>
    <source>
        <strain evidence="7 8">DN04</strain>
    </source>
</reference>
<dbReference type="InterPro" id="IPR006140">
    <property type="entry name" value="D-isomer_DH_NAD-bd"/>
</dbReference>
<name>A0A4Y9SQI6_9BURK</name>
<keyword evidence="3" id="KW-0520">NAD</keyword>
<sequence>MKLAVYSAQPYDRRFLEEARSAMSGVETVYFSDRLELDTVPLAQGCGAVCVFVNDKLDAPVLEALHALGVRAVLLRCAGFNNLDIAAGMRLGMFMARVPAYAPEAVAEHALALVMTLNRRTHRAYARVREGNFALDGLLGMTLHGKTVGIVGAGQIGAAAARIFHGMGCKVLVSDPAPASQLDGLVERVSLDELLTRSDIVSLHCPLMDATRHMINAASLATMKRGAMLVNTSRGGLIDTAAVIDALKCGQLGALAIDVYEQESNLFFHDHSSDIIADDVFQRLMTFPNVLVTGHQGFFTIEAMREIATVTFANLACYLQGARCPNALGASA</sequence>
<evidence type="ECO:0000256" key="4">
    <source>
        <dbReference type="RuleBase" id="RU003719"/>
    </source>
</evidence>
<feature type="domain" description="D-isomer specific 2-hydroxyacid dehydrogenase catalytic" evidence="5">
    <location>
        <begin position="4"/>
        <end position="327"/>
    </location>
</feature>
<evidence type="ECO:0000256" key="3">
    <source>
        <dbReference type="ARBA" id="ARBA00023027"/>
    </source>
</evidence>
<comment type="caution">
    <text evidence="7">The sequence shown here is derived from an EMBL/GenBank/DDBJ whole genome shotgun (WGS) entry which is preliminary data.</text>
</comment>
<dbReference type="InterPro" id="IPR058205">
    <property type="entry name" value="D-LDH-like"/>
</dbReference>
<dbReference type="RefSeq" id="WP_135200398.1">
    <property type="nucleotide sequence ID" value="NZ_SPVG01000042.1"/>
</dbReference>
<proteinExistence type="inferred from homology"/>